<dbReference type="Gene3D" id="3.40.50.150">
    <property type="entry name" value="Vaccinia Virus protein VP39"/>
    <property type="match status" value="1"/>
</dbReference>
<dbReference type="Pfam" id="PF05958">
    <property type="entry name" value="tRNA_U5-meth_tr"/>
    <property type="match status" value="1"/>
</dbReference>
<evidence type="ECO:0000256" key="4">
    <source>
        <dbReference type="PROSITE-ProRule" id="PRU01024"/>
    </source>
</evidence>
<dbReference type="PANTHER" id="PTHR11061">
    <property type="entry name" value="RNA M5U METHYLTRANSFERASE"/>
    <property type="match status" value="1"/>
</dbReference>
<evidence type="ECO:0000256" key="1">
    <source>
        <dbReference type="ARBA" id="ARBA00022603"/>
    </source>
</evidence>
<dbReference type="InterPro" id="IPR029063">
    <property type="entry name" value="SAM-dependent_MTases_sf"/>
</dbReference>
<dbReference type="InterPro" id="IPR010280">
    <property type="entry name" value="U5_MeTrfase_fam"/>
</dbReference>
<dbReference type="Proteomes" id="UP000326354">
    <property type="component" value="Chromosome"/>
</dbReference>
<evidence type="ECO:0000256" key="3">
    <source>
        <dbReference type="ARBA" id="ARBA00022691"/>
    </source>
</evidence>
<dbReference type="PROSITE" id="PS01231">
    <property type="entry name" value="TRMA_2"/>
    <property type="match status" value="1"/>
</dbReference>
<dbReference type="KEGG" id="uam:UABAM_02175"/>
<dbReference type="InterPro" id="IPR030390">
    <property type="entry name" value="MeTrfase_TrmA_AS"/>
</dbReference>
<dbReference type="PROSITE" id="PS01230">
    <property type="entry name" value="TRMA_1"/>
    <property type="match status" value="1"/>
</dbReference>
<keyword evidence="2 4" id="KW-0808">Transferase</keyword>
<dbReference type="InterPro" id="IPR030391">
    <property type="entry name" value="MeTrfase_TrmA_CS"/>
</dbReference>
<dbReference type="EMBL" id="AP019860">
    <property type="protein sequence ID" value="BBM83820.1"/>
    <property type="molecule type" value="Genomic_DNA"/>
</dbReference>
<gene>
    <name evidence="6" type="ORF">UABAM_02175</name>
</gene>
<dbReference type="FunFam" id="3.40.50.150:FF:000009">
    <property type="entry name" value="23S rRNA (Uracil(1939)-C(5))-methyltransferase RlmD"/>
    <property type="match status" value="1"/>
</dbReference>
<organism evidence="6 7">
    <name type="scientific">Uabimicrobium amorphum</name>
    <dbReference type="NCBI Taxonomy" id="2596890"/>
    <lineage>
        <taxon>Bacteria</taxon>
        <taxon>Pseudomonadati</taxon>
        <taxon>Planctomycetota</taxon>
        <taxon>Candidatus Uabimicrobiia</taxon>
        <taxon>Candidatus Uabimicrobiales</taxon>
        <taxon>Candidatus Uabimicrobiaceae</taxon>
        <taxon>Candidatus Uabimicrobium</taxon>
    </lineage>
</organism>
<sequence>MKRKSKVYEEAVIQQKHHKGKFLADVKQKVAVRNAVPGDVVDARIVSRRKKCRQAVIDKVHVLSSVRVSPFCEHFGVCGGCRWQNIGYENQLRYKQDEIGLLFTELTSSQKIQPIISCEQTQYFRNKVNFSFSHARWLTEDELDCDLQHKNGVGFHVSGRYDKVVDLQKCYLQTGPSNDIRLLIRDYAREKNWSFYNIHKNEGFIRSLVIRNTSNNEFMVIVVVAEKDCEEIFPLLQLIQEKFSDVTSIFYAVNLTGNDSLDGVDIIHFWGQHYITEYLNSLQFAIGPRSFFQTNTQQCLRLYEKILDFANFTGQEVVYDLYTGVGSIALFIAKYVQKVVGIDYVEDAIDDARKNATLNDIKNAQFVAGNVQEMLNSDFVEEHGSPEIVIVDPAREGMRKKTCRELIDIAPQKIIYVSCNPKTQVEDLELLAEKYAIEQIQPVDMFPHTHHIENIVLLVKVK</sequence>
<dbReference type="Gene3D" id="2.40.50.1070">
    <property type="match status" value="1"/>
</dbReference>
<proteinExistence type="inferred from homology"/>
<name>A0A5S9IML5_UABAM</name>
<feature type="active site" evidence="5">
    <location>
        <position position="419"/>
    </location>
</feature>
<feature type="binding site" evidence="4">
    <location>
        <position position="322"/>
    </location>
    <ligand>
        <name>S-adenosyl-L-methionine</name>
        <dbReference type="ChEBI" id="CHEBI:59789"/>
    </ligand>
</feature>
<reference evidence="6 7" key="1">
    <citation type="submission" date="2019-08" db="EMBL/GenBank/DDBJ databases">
        <title>Complete genome sequence of Candidatus Uab amorphum.</title>
        <authorList>
            <person name="Shiratori T."/>
            <person name="Suzuki S."/>
            <person name="Kakizawa Y."/>
            <person name="Ishida K."/>
        </authorList>
    </citation>
    <scope>NUCLEOTIDE SEQUENCE [LARGE SCALE GENOMIC DNA]</scope>
    <source>
        <strain evidence="6 7">SRT547</strain>
    </source>
</reference>
<feature type="active site" description="Nucleophile" evidence="4">
    <location>
        <position position="419"/>
    </location>
</feature>
<evidence type="ECO:0000256" key="2">
    <source>
        <dbReference type="ARBA" id="ARBA00022679"/>
    </source>
</evidence>
<dbReference type="SUPFAM" id="SSF53335">
    <property type="entry name" value="S-adenosyl-L-methionine-dependent methyltransferases"/>
    <property type="match status" value="1"/>
</dbReference>
<dbReference type="GO" id="GO:0070041">
    <property type="term" value="F:rRNA (uridine-C5-)-methyltransferase activity"/>
    <property type="evidence" value="ECO:0007669"/>
    <property type="project" value="TreeGrafter"/>
</dbReference>
<dbReference type="RefSeq" id="WP_173013243.1">
    <property type="nucleotide sequence ID" value="NZ_AP019860.1"/>
</dbReference>
<keyword evidence="7" id="KW-1185">Reference proteome</keyword>
<keyword evidence="3 4" id="KW-0949">S-adenosyl-L-methionine</keyword>
<evidence type="ECO:0000313" key="7">
    <source>
        <dbReference type="Proteomes" id="UP000326354"/>
    </source>
</evidence>
<keyword evidence="1 4" id="KW-0489">Methyltransferase</keyword>
<evidence type="ECO:0000313" key="6">
    <source>
        <dbReference type="EMBL" id="BBM83820.1"/>
    </source>
</evidence>
<protein>
    <submittedName>
        <fullName evidence="6">23S rRNA (Uracil-5-)-methyltransferase RumA</fullName>
    </submittedName>
</protein>
<feature type="binding site" evidence="4">
    <location>
        <position position="343"/>
    </location>
    <ligand>
        <name>S-adenosyl-L-methionine</name>
        <dbReference type="ChEBI" id="CHEBI:59789"/>
    </ligand>
</feature>
<accession>A0A5S9IML5</accession>
<evidence type="ECO:0000256" key="5">
    <source>
        <dbReference type="PROSITE-ProRule" id="PRU10015"/>
    </source>
</evidence>
<dbReference type="InterPro" id="IPR012340">
    <property type="entry name" value="NA-bd_OB-fold"/>
</dbReference>
<dbReference type="CDD" id="cd02440">
    <property type="entry name" value="AdoMet_MTases"/>
    <property type="match status" value="1"/>
</dbReference>
<dbReference type="PANTHER" id="PTHR11061:SF30">
    <property type="entry name" value="TRNA (URACIL(54)-C(5))-METHYLTRANSFERASE"/>
    <property type="match status" value="1"/>
</dbReference>
<comment type="similarity">
    <text evidence="4">Belongs to the class I-like SAM-binding methyltransferase superfamily. RNA M5U methyltransferase family.</text>
</comment>
<dbReference type="PROSITE" id="PS51687">
    <property type="entry name" value="SAM_MT_RNA_M5U"/>
    <property type="match status" value="1"/>
</dbReference>
<dbReference type="Gene3D" id="2.40.50.140">
    <property type="entry name" value="Nucleic acid-binding proteins"/>
    <property type="match status" value="1"/>
</dbReference>
<dbReference type="GO" id="GO:0070475">
    <property type="term" value="P:rRNA base methylation"/>
    <property type="evidence" value="ECO:0007669"/>
    <property type="project" value="TreeGrafter"/>
</dbReference>
<feature type="binding site" evidence="4">
    <location>
        <position position="293"/>
    </location>
    <ligand>
        <name>S-adenosyl-L-methionine</name>
        <dbReference type="ChEBI" id="CHEBI:59789"/>
    </ligand>
</feature>
<feature type="binding site" evidence="4">
    <location>
        <position position="392"/>
    </location>
    <ligand>
        <name>S-adenosyl-L-methionine</name>
        <dbReference type="ChEBI" id="CHEBI:59789"/>
    </ligand>
</feature>
<dbReference type="NCBIfam" id="TIGR00479">
    <property type="entry name" value="rumA"/>
    <property type="match status" value="1"/>
</dbReference>
<dbReference type="AlphaFoldDB" id="A0A5S9IML5"/>